<dbReference type="AlphaFoldDB" id="A0A7C8J4S3"/>
<sequence length="220" mass="23494">MKLTNVILTLFSFITIAGAIPAPIPATSTNPHLLQPRELTEPNAQGSLTKRGNSCPNLISDVQICIDAIIAINNKYSARKPYTKTTCQSWAGEVIIKLKALITVITAYPSGCHTTFPPINVCASIFVKLLVTIFVQLEVFVDVGGLLGIIILNIDLLLALLLGLCGDLLNVIVTLCVLIEAKIKVGICGLIIKGCGGLVHSLYIQVLIKLLVQVGLSINL</sequence>
<feature type="transmembrane region" description="Helical" evidence="1">
    <location>
        <begin position="190"/>
        <end position="212"/>
    </location>
</feature>
<evidence type="ECO:0000313" key="3">
    <source>
        <dbReference type="EMBL" id="KAF3094494.1"/>
    </source>
</evidence>
<comment type="caution">
    <text evidence="3">The sequence shown here is derived from an EMBL/GenBank/DDBJ whole genome shotgun (WGS) entry which is preliminary data.</text>
</comment>
<keyword evidence="1" id="KW-1133">Transmembrane helix</keyword>
<protein>
    <recommendedName>
        <fullName evidence="5">Hydrophobin</fullName>
    </recommendedName>
</protein>
<feature type="transmembrane region" description="Helical" evidence="1">
    <location>
        <begin position="156"/>
        <end position="178"/>
    </location>
</feature>
<accession>A0A7C8J4S3</accession>
<keyword evidence="1" id="KW-0812">Transmembrane</keyword>
<dbReference type="EMBL" id="WIQW01000044">
    <property type="protein sequence ID" value="KAF3094494.1"/>
    <property type="molecule type" value="Genomic_DNA"/>
</dbReference>
<evidence type="ECO:0008006" key="5">
    <source>
        <dbReference type="Google" id="ProtNLM"/>
    </source>
</evidence>
<keyword evidence="2" id="KW-0732">Signal</keyword>
<feature type="chain" id="PRO_5028871684" description="Hydrophobin" evidence="2">
    <location>
        <begin position="20"/>
        <end position="220"/>
    </location>
</feature>
<feature type="signal peptide" evidence="2">
    <location>
        <begin position="1"/>
        <end position="19"/>
    </location>
</feature>
<reference evidence="3 4" key="1">
    <citation type="submission" date="2019-06" db="EMBL/GenBank/DDBJ databases">
        <authorList>
            <person name="Palmer J.M."/>
        </authorList>
    </citation>
    <scope>NUCLEOTIDE SEQUENCE [LARGE SCALE GENOMIC DNA]</scope>
    <source>
        <strain evidence="3 4">TWF102</strain>
    </source>
</reference>
<evidence type="ECO:0000256" key="1">
    <source>
        <dbReference type="SAM" id="Phobius"/>
    </source>
</evidence>
<dbReference type="Proteomes" id="UP000475325">
    <property type="component" value="Unassembled WGS sequence"/>
</dbReference>
<proteinExistence type="predicted"/>
<keyword evidence="1" id="KW-0472">Membrane</keyword>
<organism evidence="3 4">
    <name type="scientific">Orbilia oligospora</name>
    <name type="common">Nematode-trapping fungus</name>
    <name type="synonym">Arthrobotrys oligospora</name>
    <dbReference type="NCBI Taxonomy" id="2813651"/>
    <lineage>
        <taxon>Eukaryota</taxon>
        <taxon>Fungi</taxon>
        <taxon>Dikarya</taxon>
        <taxon>Ascomycota</taxon>
        <taxon>Pezizomycotina</taxon>
        <taxon>Orbiliomycetes</taxon>
        <taxon>Orbiliales</taxon>
        <taxon>Orbiliaceae</taxon>
        <taxon>Orbilia</taxon>
    </lineage>
</organism>
<gene>
    <name evidence="3" type="ORF">TWF102_007607</name>
</gene>
<name>A0A7C8J4S3_ORBOL</name>
<evidence type="ECO:0000313" key="4">
    <source>
        <dbReference type="Proteomes" id="UP000475325"/>
    </source>
</evidence>
<evidence type="ECO:0000256" key="2">
    <source>
        <dbReference type="SAM" id="SignalP"/>
    </source>
</evidence>